<dbReference type="Gene3D" id="3.30.450.40">
    <property type="match status" value="1"/>
</dbReference>
<evidence type="ECO:0000313" key="7">
    <source>
        <dbReference type="Proteomes" id="UP000014216"/>
    </source>
</evidence>
<name>S0FWL2_9BACT</name>
<dbReference type="GO" id="GO:0045892">
    <property type="term" value="P:negative regulation of DNA-templated transcription"/>
    <property type="evidence" value="ECO:0007669"/>
    <property type="project" value="TreeGrafter"/>
</dbReference>
<proteinExistence type="predicted"/>
<dbReference type="GO" id="GO:0003700">
    <property type="term" value="F:DNA-binding transcription factor activity"/>
    <property type="evidence" value="ECO:0007669"/>
    <property type="project" value="TreeGrafter"/>
</dbReference>
<feature type="domain" description="HTH iclR-type" evidence="4">
    <location>
        <begin position="9"/>
        <end position="69"/>
    </location>
</feature>
<evidence type="ECO:0000259" key="4">
    <source>
        <dbReference type="PROSITE" id="PS51077"/>
    </source>
</evidence>
<gene>
    <name evidence="6" type="primary">kdgR</name>
    <name evidence="6" type="ORF">Dpo_4c00050</name>
</gene>
<organism evidence="6 7">
    <name type="scientific">Desulfotignum phosphitoxidans DSM 13687</name>
    <dbReference type="NCBI Taxonomy" id="1286635"/>
    <lineage>
        <taxon>Bacteria</taxon>
        <taxon>Pseudomonadati</taxon>
        <taxon>Thermodesulfobacteriota</taxon>
        <taxon>Desulfobacteria</taxon>
        <taxon>Desulfobacterales</taxon>
        <taxon>Desulfobacteraceae</taxon>
        <taxon>Desulfotignum</taxon>
    </lineage>
</organism>
<dbReference type="OrthoDB" id="5416964at2"/>
<dbReference type="PANTHER" id="PTHR30136">
    <property type="entry name" value="HELIX-TURN-HELIX TRANSCRIPTIONAL REGULATOR, ICLR FAMILY"/>
    <property type="match status" value="1"/>
</dbReference>
<evidence type="ECO:0000256" key="2">
    <source>
        <dbReference type="ARBA" id="ARBA00023125"/>
    </source>
</evidence>
<feature type="domain" description="IclR-ED" evidence="5">
    <location>
        <begin position="70"/>
        <end position="253"/>
    </location>
</feature>
<keyword evidence="1" id="KW-0805">Transcription regulation</keyword>
<dbReference type="InterPro" id="IPR029016">
    <property type="entry name" value="GAF-like_dom_sf"/>
</dbReference>
<dbReference type="InterPro" id="IPR005471">
    <property type="entry name" value="Tscrpt_reg_IclR_N"/>
</dbReference>
<keyword evidence="7" id="KW-1185">Reference proteome</keyword>
<dbReference type="PROSITE" id="PS51077">
    <property type="entry name" value="HTH_ICLR"/>
    <property type="match status" value="1"/>
</dbReference>
<dbReference type="SUPFAM" id="SSF55781">
    <property type="entry name" value="GAF domain-like"/>
    <property type="match status" value="1"/>
</dbReference>
<dbReference type="InterPro" id="IPR036390">
    <property type="entry name" value="WH_DNA-bd_sf"/>
</dbReference>
<dbReference type="InterPro" id="IPR014757">
    <property type="entry name" value="Tscrpt_reg_IclR_C"/>
</dbReference>
<keyword evidence="3" id="KW-0804">Transcription</keyword>
<evidence type="ECO:0000313" key="6">
    <source>
        <dbReference type="EMBL" id="EMS79458.1"/>
    </source>
</evidence>
<comment type="caution">
    <text evidence="6">The sequence shown here is derived from an EMBL/GenBank/DDBJ whole genome shotgun (WGS) entry which is preliminary data.</text>
</comment>
<dbReference type="Pfam" id="PF01614">
    <property type="entry name" value="IclR_C"/>
    <property type="match status" value="1"/>
</dbReference>
<dbReference type="SUPFAM" id="SSF46785">
    <property type="entry name" value="Winged helix' DNA-binding domain"/>
    <property type="match status" value="1"/>
</dbReference>
<dbReference type="PANTHER" id="PTHR30136:SF35">
    <property type="entry name" value="HTH-TYPE TRANSCRIPTIONAL REGULATOR RV1719"/>
    <property type="match status" value="1"/>
</dbReference>
<dbReference type="Proteomes" id="UP000014216">
    <property type="component" value="Unassembled WGS sequence"/>
</dbReference>
<dbReference type="AlphaFoldDB" id="S0FWL2"/>
<evidence type="ECO:0000256" key="1">
    <source>
        <dbReference type="ARBA" id="ARBA00023015"/>
    </source>
</evidence>
<accession>S0FWL2</accession>
<dbReference type="RefSeq" id="WP_006965694.1">
    <property type="nucleotide sequence ID" value="NZ_APJX01000004.1"/>
</dbReference>
<dbReference type="SMART" id="SM00346">
    <property type="entry name" value="HTH_ICLR"/>
    <property type="match status" value="1"/>
</dbReference>
<dbReference type="GO" id="GO:0003677">
    <property type="term" value="F:DNA binding"/>
    <property type="evidence" value="ECO:0007669"/>
    <property type="project" value="UniProtKB-KW"/>
</dbReference>
<dbReference type="EMBL" id="APJX01000004">
    <property type="protein sequence ID" value="EMS79458.1"/>
    <property type="molecule type" value="Genomic_DNA"/>
</dbReference>
<protein>
    <submittedName>
        <fullName evidence="6">Transcriptional regulator KdgR</fullName>
    </submittedName>
</protein>
<reference evidence="6 7" key="1">
    <citation type="journal article" date="2013" name="Genome Announc.">
        <title>Draft Genome Sequence of Desulfotignum phosphitoxidans DSM 13687 Strain FiPS-3.</title>
        <authorList>
            <person name="Poehlein A."/>
            <person name="Daniel R."/>
            <person name="Simeonova D.D."/>
        </authorList>
    </citation>
    <scope>NUCLEOTIDE SEQUENCE [LARGE SCALE GENOMIC DNA]</scope>
    <source>
        <strain evidence="6 7">DSM 13687</strain>
    </source>
</reference>
<keyword evidence="2" id="KW-0238">DNA-binding</keyword>
<dbReference type="Pfam" id="PF09339">
    <property type="entry name" value="HTH_IclR"/>
    <property type="match status" value="1"/>
</dbReference>
<dbReference type="InterPro" id="IPR036388">
    <property type="entry name" value="WH-like_DNA-bd_sf"/>
</dbReference>
<sequence>MTKKKYYNIASLEKGVRMLELLAAHGELSVSEAARLMDTNRAGSHRFISTLKDLGYVEKNSSNKYQPTLKIMALAQKVADRFEIRRMAKPHMHRLSILYKETINLGLFKNQEIIHIDKIDSLEVLRMDSALGDKAPAYCTGLGKSILAFLPDHELDHYLNTVDRRPLAPNTITDKDEFLQELSRIRQNGFAIDDEEMTIGLRCIAAPIFDHNHYPAYAVSISGPAMRLTHRALEEIKPQILKVSEDLSHKMGS</sequence>
<evidence type="ECO:0000256" key="3">
    <source>
        <dbReference type="ARBA" id="ARBA00023163"/>
    </source>
</evidence>
<dbReference type="Gene3D" id="1.10.10.10">
    <property type="entry name" value="Winged helix-like DNA-binding domain superfamily/Winged helix DNA-binding domain"/>
    <property type="match status" value="1"/>
</dbReference>
<evidence type="ECO:0000259" key="5">
    <source>
        <dbReference type="PROSITE" id="PS51078"/>
    </source>
</evidence>
<dbReference type="InterPro" id="IPR050707">
    <property type="entry name" value="HTH_MetabolicPath_Reg"/>
</dbReference>
<dbReference type="PROSITE" id="PS51078">
    <property type="entry name" value="ICLR_ED"/>
    <property type="match status" value="1"/>
</dbReference>